<evidence type="ECO:0000313" key="8">
    <source>
        <dbReference type="Proteomes" id="UP000558997"/>
    </source>
</evidence>
<dbReference type="GO" id="GO:0005886">
    <property type="term" value="C:plasma membrane"/>
    <property type="evidence" value="ECO:0007669"/>
    <property type="project" value="InterPro"/>
</dbReference>
<dbReference type="PANTHER" id="PTHR43833">
    <property type="entry name" value="POTASSIUM CHANNEL PROTEIN 2-RELATED-RELATED"/>
    <property type="match status" value="1"/>
</dbReference>
<dbReference type="InterPro" id="IPR003148">
    <property type="entry name" value="RCK_N"/>
</dbReference>
<reference evidence="7 8" key="1">
    <citation type="submission" date="2020-08" db="EMBL/GenBank/DDBJ databases">
        <title>Sequencing the genomes of 1000 actinobacteria strains.</title>
        <authorList>
            <person name="Klenk H.-P."/>
        </authorList>
    </citation>
    <scope>NUCLEOTIDE SEQUENCE [LARGE SCALE GENOMIC DNA]</scope>
    <source>
        <strain evidence="7 8">DSM 17294</strain>
    </source>
</reference>
<proteinExistence type="predicted"/>
<evidence type="ECO:0000256" key="2">
    <source>
        <dbReference type="ARBA" id="ARBA00022538"/>
    </source>
</evidence>
<dbReference type="SUPFAM" id="SSF51735">
    <property type="entry name" value="NAD(P)-binding Rossmann-fold domains"/>
    <property type="match status" value="1"/>
</dbReference>
<dbReference type="InterPro" id="IPR050721">
    <property type="entry name" value="Trk_Ktr_HKT_K-transport"/>
</dbReference>
<evidence type="ECO:0000256" key="4">
    <source>
        <dbReference type="ARBA" id="ARBA00023027"/>
    </source>
</evidence>
<evidence type="ECO:0000256" key="1">
    <source>
        <dbReference type="ARBA" id="ARBA00017378"/>
    </source>
</evidence>
<dbReference type="PROSITE" id="PS51201">
    <property type="entry name" value="RCK_N"/>
    <property type="match status" value="1"/>
</dbReference>
<dbReference type="PANTHER" id="PTHR43833:SF8">
    <property type="entry name" value="TRK SYSTEM POTASSIUM UPTAKE PROTEIN TRKA"/>
    <property type="match status" value="1"/>
</dbReference>
<sequence>MKAIIMGCGRVGSTLAQQLSLERYDVSVIDRDAESRELLPASYPGDFRVGNGFHRSVLESCGITTADAFVAVTSGDNTNIVGARIAKEHYRVPHVIARIYDPRRADIYHDLGIPTVASVRWTADRIHQMLQHRQLHPDSSFGNGETLLVTEILPPWLGGRPIHELEVDGQLRVVAITRGGHSFLPRRDATAEPGDRVSLAVAATALGRLRSFLDKELGT</sequence>
<dbReference type="RefSeq" id="WP_184832927.1">
    <property type="nucleotide sequence ID" value="NZ_BAAAVN010000004.1"/>
</dbReference>
<organism evidence="7 8">
    <name type="scientific">Kribbella solani</name>
    <dbReference type="NCBI Taxonomy" id="236067"/>
    <lineage>
        <taxon>Bacteria</taxon>
        <taxon>Bacillati</taxon>
        <taxon>Actinomycetota</taxon>
        <taxon>Actinomycetes</taxon>
        <taxon>Propionibacteriales</taxon>
        <taxon>Kribbellaceae</taxon>
        <taxon>Kribbella</taxon>
    </lineage>
</organism>
<feature type="domain" description="RCK N-terminal" evidence="5">
    <location>
        <begin position="1"/>
        <end position="118"/>
    </location>
</feature>
<comment type="caution">
    <text evidence="7">The sequence shown here is derived from an EMBL/GenBank/DDBJ whole genome shotgun (WGS) entry which is preliminary data.</text>
</comment>
<dbReference type="Gene3D" id="3.40.50.720">
    <property type="entry name" value="NAD(P)-binding Rossmann-like Domain"/>
    <property type="match status" value="1"/>
</dbReference>
<dbReference type="AlphaFoldDB" id="A0A841DH86"/>
<keyword evidence="2" id="KW-0406">Ion transport</keyword>
<keyword evidence="2" id="KW-0813">Transport</keyword>
<accession>A0A841DH86</accession>
<dbReference type="InterPro" id="IPR036721">
    <property type="entry name" value="RCK_C_sf"/>
</dbReference>
<gene>
    <name evidence="7" type="ORF">HDA44_001845</name>
</gene>
<dbReference type="Gene3D" id="3.30.70.1450">
    <property type="entry name" value="Regulator of K+ conductance, C-terminal domain"/>
    <property type="match status" value="1"/>
</dbReference>
<evidence type="ECO:0000259" key="6">
    <source>
        <dbReference type="PROSITE" id="PS51202"/>
    </source>
</evidence>
<dbReference type="Proteomes" id="UP000558997">
    <property type="component" value="Unassembled WGS sequence"/>
</dbReference>
<dbReference type="Pfam" id="PF02254">
    <property type="entry name" value="TrkA_N"/>
    <property type="match status" value="1"/>
</dbReference>
<evidence type="ECO:0000259" key="5">
    <source>
        <dbReference type="PROSITE" id="PS51201"/>
    </source>
</evidence>
<protein>
    <recommendedName>
        <fullName evidence="1">Trk system potassium uptake protein TrkA</fullName>
    </recommendedName>
</protein>
<dbReference type="InterPro" id="IPR006036">
    <property type="entry name" value="K_uptake_TrkA"/>
</dbReference>
<dbReference type="EMBL" id="JACHNF010000001">
    <property type="protein sequence ID" value="MBB5978504.1"/>
    <property type="molecule type" value="Genomic_DNA"/>
</dbReference>
<keyword evidence="2" id="KW-0633">Potassium transport</keyword>
<evidence type="ECO:0000256" key="3">
    <source>
        <dbReference type="ARBA" id="ARBA00022958"/>
    </source>
</evidence>
<keyword evidence="3" id="KW-0630">Potassium</keyword>
<dbReference type="InterPro" id="IPR006037">
    <property type="entry name" value="RCK_C"/>
</dbReference>
<name>A0A841DH86_9ACTN</name>
<dbReference type="SUPFAM" id="SSF116726">
    <property type="entry name" value="TrkA C-terminal domain-like"/>
    <property type="match status" value="1"/>
</dbReference>
<keyword evidence="8" id="KW-1185">Reference proteome</keyword>
<evidence type="ECO:0000313" key="7">
    <source>
        <dbReference type="EMBL" id="MBB5978504.1"/>
    </source>
</evidence>
<feature type="domain" description="RCK C-terminal" evidence="6">
    <location>
        <begin position="136"/>
        <end position="215"/>
    </location>
</feature>
<dbReference type="PRINTS" id="PR00335">
    <property type="entry name" value="KUPTAKETRKA"/>
</dbReference>
<dbReference type="PROSITE" id="PS51202">
    <property type="entry name" value="RCK_C"/>
    <property type="match status" value="1"/>
</dbReference>
<dbReference type="GO" id="GO:0015079">
    <property type="term" value="F:potassium ion transmembrane transporter activity"/>
    <property type="evidence" value="ECO:0007669"/>
    <property type="project" value="InterPro"/>
</dbReference>
<keyword evidence="4" id="KW-0520">NAD</keyword>
<dbReference type="InterPro" id="IPR036291">
    <property type="entry name" value="NAD(P)-bd_dom_sf"/>
</dbReference>